<accession>A0AAD9NH33</accession>
<comment type="caution">
    <text evidence="5">The sequence shown here is derived from an EMBL/GenBank/DDBJ whole genome shotgun (WGS) entry which is preliminary data.</text>
</comment>
<dbReference type="InterPro" id="IPR008580">
    <property type="entry name" value="PPPDE_dom"/>
</dbReference>
<keyword evidence="6" id="KW-1185">Reference proteome</keyword>
<dbReference type="AlphaFoldDB" id="A0AAD9NH33"/>
<proteinExistence type="inferred from homology"/>
<dbReference type="EMBL" id="JAODUO010001174">
    <property type="protein sequence ID" value="KAK2169810.1"/>
    <property type="molecule type" value="Genomic_DNA"/>
</dbReference>
<name>A0AAD9NH33_RIDPI</name>
<dbReference type="Proteomes" id="UP001209878">
    <property type="component" value="Unassembled WGS sequence"/>
</dbReference>
<keyword evidence="2" id="KW-0645">Protease</keyword>
<dbReference type="PANTHER" id="PTHR12378:SF7">
    <property type="entry name" value="DESUMOYLATING ISOPEPTIDASE 1"/>
    <property type="match status" value="1"/>
</dbReference>
<evidence type="ECO:0000256" key="1">
    <source>
        <dbReference type="ARBA" id="ARBA00008140"/>
    </source>
</evidence>
<dbReference type="GO" id="GO:0006508">
    <property type="term" value="P:proteolysis"/>
    <property type="evidence" value="ECO:0007669"/>
    <property type="project" value="UniProtKB-KW"/>
</dbReference>
<gene>
    <name evidence="5" type="ORF">NP493_1174g00015</name>
</gene>
<feature type="domain" description="PPPDE" evidence="4">
    <location>
        <begin position="161"/>
        <end position="251"/>
    </location>
</feature>
<protein>
    <recommendedName>
        <fullName evidence="4">PPPDE domain-containing protein</fullName>
    </recommendedName>
</protein>
<evidence type="ECO:0000256" key="3">
    <source>
        <dbReference type="ARBA" id="ARBA00022801"/>
    </source>
</evidence>
<reference evidence="5" key="1">
    <citation type="journal article" date="2023" name="Mol. Biol. Evol.">
        <title>Third-Generation Sequencing Reveals the Adaptive Role of the Epigenome in Three Deep-Sea Polychaetes.</title>
        <authorList>
            <person name="Perez M."/>
            <person name="Aroh O."/>
            <person name="Sun Y."/>
            <person name="Lan Y."/>
            <person name="Juniper S.K."/>
            <person name="Young C.R."/>
            <person name="Angers B."/>
            <person name="Qian P.Y."/>
        </authorList>
    </citation>
    <scope>NUCLEOTIDE SEQUENCE</scope>
    <source>
        <strain evidence="5">R07B-5</strain>
    </source>
</reference>
<evidence type="ECO:0000313" key="6">
    <source>
        <dbReference type="Proteomes" id="UP001209878"/>
    </source>
</evidence>
<evidence type="ECO:0000256" key="2">
    <source>
        <dbReference type="ARBA" id="ARBA00022670"/>
    </source>
</evidence>
<comment type="similarity">
    <text evidence="1">Belongs to the DeSI family.</text>
</comment>
<evidence type="ECO:0000259" key="4">
    <source>
        <dbReference type="PROSITE" id="PS51858"/>
    </source>
</evidence>
<dbReference type="InterPro" id="IPR042266">
    <property type="entry name" value="PPPDE_sf"/>
</dbReference>
<dbReference type="Pfam" id="PF05903">
    <property type="entry name" value="Peptidase_C97"/>
    <property type="match status" value="2"/>
</dbReference>
<keyword evidence="3" id="KW-0378">Hydrolase</keyword>
<sequence>MSFFRERFLSSCCKSRIFKPKVISVKVHLYDLSNGMATKLSPSLPGMGETQLTGIWHTGTVVFGQEFYYSNEGILKCTPARTLLGQPKRIIDMGSTDITEEEFLAHVEDLSNTSYRSADFHMILHNANKFTDELVFFLTGNNLPSYITFLPEEIPKRTKIFPVRLYIYDLSQGIIELLPQSIRGANLTGIWHTGVVVYRLEFFFSSAGIKICQPSGTILGDPHKTADLGETFVPFEKFMTYLQHLSTTSFR</sequence>
<dbReference type="GO" id="GO:0008233">
    <property type="term" value="F:peptidase activity"/>
    <property type="evidence" value="ECO:0007669"/>
    <property type="project" value="UniProtKB-KW"/>
</dbReference>
<dbReference type="Gene3D" id="3.90.1720.30">
    <property type="entry name" value="PPPDE domains"/>
    <property type="match status" value="2"/>
</dbReference>
<dbReference type="SMART" id="SM01179">
    <property type="entry name" value="DUF862"/>
    <property type="match status" value="1"/>
</dbReference>
<dbReference type="GO" id="GO:0070646">
    <property type="term" value="P:protein modification by small protein removal"/>
    <property type="evidence" value="ECO:0007669"/>
    <property type="project" value="TreeGrafter"/>
</dbReference>
<evidence type="ECO:0000313" key="5">
    <source>
        <dbReference type="EMBL" id="KAK2169810.1"/>
    </source>
</evidence>
<feature type="domain" description="PPPDE" evidence="4">
    <location>
        <begin position="23"/>
        <end position="158"/>
    </location>
</feature>
<dbReference type="PROSITE" id="PS51858">
    <property type="entry name" value="PPPDE"/>
    <property type="match status" value="2"/>
</dbReference>
<organism evidence="5 6">
    <name type="scientific">Ridgeia piscesae</name>
    <name type="common">Tubeworm</name>
    <dbReference type="NCBI Taxonomy" id="27915"/>
    <lineage>
        <taxon>Eukaryota</taxon>
        <taxon>Metazoa</taxon>
        <taxon>Spiralia</taxon>
        <taxon>Lophotrochozoa</taxon>
        <taxon>Annelida</taxon>
        <taxon>Polychaeta</taxon>
        <taxon>Sedentaria</taxon>
        <taxon>Canalipalpata</taxon>
        <taxon>Sabellida</taxon>
        <taxon>Siboglinidae</taxon>
        <taxon>Ridgeia</taxon>
    </lineage>
</organism>
<dbReference type="PANTHER" id="PTHR12378">
    <property type="entry name" value="DESUMOYLATING ISOPEPTIDASE"/>
    <property type="match status" value="1"/>
</dbReference>